<feature type="transmembrane region" description="Helical" evidence="8">
    <location>
        <begin position="398"/>
        <end position="417"/>
    </location>
</feature>
<dbReference type="EMBL" id="CP071446">
    <property type="protein sequence ID" value="QTA37504.1"/>
    <property type="molecule type" value="Genomic_DNA"/>
</dbReference>
<proteinExistence type="inferred from homology"/>
<evidence type="ECO:0000256" key="2">
    <source>
        <dbReference type="ARBA" id="ARBA00009843"/>
    </source>
</evidence>
<sequence>MSVDAIIALFVFVVVYYLIISEKIHRSIAVVLGAFTLTFFGVFEDPEYLFKNYVDFDTIFLLIGMMLLVSTIKSVGFFEYIAAKVIKLSRGSLISTYMLLIISVAVFSAFVDNVTTIMIFIPITLAITDIAGTNPVPFIIAEVLSSNIGGTATLIGDPPNILIGNAARFSFNDFLVNTGPAALVTLFVVLIFLLLIQFSKLKKHVKFEINFVNISRSNLLKSYAILLITLLLFVFQEFLGIHSSVIAFGMGFISVLILDPKNLEKHFMEIEWGTIFFFIGLFIITGALEDTGILSTVANILSNNLGDSPRMFGIVLMIASFFISGFFDNIPFTATMLPVIKMLPEINVNLTNLTPFWWGLSLGVCFGGNLTPIGASANIVAITMVSKYSNSKITFKDYMKLAIIPSLISLVISIVYVELRYF</sequence>
<evidence type="ECO:0000256" key="1">
    <source>
        <dbReference type="ARBA" id="ARBA00004651"/>
    </source>
</evidence>
<dbReference type="PANTHER" id="PTHR43568:SF1">
    <property type="entry name" value="P PROTEIN"/>
    <property type="match status" value="1"/>
</dbReference>
<comment type="subcellular location">
    <subcellularLocation>
        <location evidence="1">Cell membrane</location>
        <topology evidence="1">Multi-pass membrane protein</topology>
    </subcellularLocation>
</comment>
<evidence type="ECO:0000313" key="11">
    <source>
        <dbReference type="Proteomes" id="UP000671862"/>
    </source>
</evidence>
<name>A0ABX7S4U4_9BACT</name>
<gene>
    <name evidence="10" type="ORF">JYK00_07155</name>
</gene>
<accession>A0ABX7S4U4</accession>
<keyword evidence="11" id="KW-1185">Reference proteome</keyword>
<evidence type="ECO:0000259" key="9">
    <source>
        <dbReference type="Pfam" id="PF03600"/>
    </source>
</evidence>
<dbReference type="PRINTS" id="PR00758">
    <property type="entry name" value="ARSENICPUMP"/>
</dbReference>
<keyword evidence="5 8" id="KW-0812">Transmembrane</keyword>
<keyword evidence="3" id="KW-0813">Transport</keyword>
<dbReference type="InterPro" id="IPR000802">
    <property type="entry name" value="Arsenical_pump_ArsB"/>
</dbReference>
<feature type="transmembrane region" description="Helical" evidence="8">
    <location>
        <begin position="270"/>
        <end position="288"/>
    </location>
</feature>
<feature type="transmembrane region" description="Helical" evidence="8">
    <location>
        <begin position="179"/>
        <end position="198"/>
    </location>
</feature>
<dbReference type="Pfam" id="PF03600">
    <property type="entry name" value="CitMHS"/>
    <property type="match status" value="1"/>
</dbReference>
<feature type="domain" description="Citrate transporter-like" evidence="9">
    <location>
        <begin position="16"/>
        <end position="363"/>
    </location>
</feature>
<feature type="transmembrane region" description="Helical" evidence="8">
    <location>
        <begin position="308"/>
        <end position="327"/>
    </location>
</feature>
<keyword evidence="4" id="KW-1003">Cell membrane</keyword>
<feature type="transmembrane region" description="Helical" evidence="8">
    <location>
        <begin position="93"/>
        <end position="111"/>
    </location>
</feature>
<feature type="transmembrane region" description="Helical" evidence="8">
    <location>
        <begin position="219"/>
        <end position="235"/>
    </location>
</feature>
<dbReference type="InterPro" id="IPR004680">
    <property type="entry name" value="Cit_transptr-like_dom"/>
</dbReference>
<dbReference type="InterPro" id="IPR051475">
    <property type="entry name" value="Diverse_Ion_Transporter"/>
</dbReference>
<dbReference type="Proteomes" id="UP000671862">
    <property type="component" value="Chromosome"/>
</dbReference>
<evidence type="ECO:0000313" key="10">
    <source>
        <dbReference type="EMBL" id="QTA37504.1"/>
    </source>
</evidence>
<evidence type="ECO:0000256" key="4">
    <source>
        <dbReference type="ARBA" id="ARBA00022475"/>
    </source>
</evidence>
<dbReference type="RefSeq" id="WP_207566229.1">
    <property type="nucleotide sequence ID" value="NZ_CP071446.1"/>
</dbReference>
<keyword evidence="6 8" id="KW-1133">Transmembrane helix</keyword>
<evidence type="ECO:0000256" key="3">
    <source>
        <dbReference type="ARBA" id="ARBA00022448"/>
    </source>
</evidence>
<evidence type="ECO:0000256" key="6">
    <source>
        <dbReference type="ARBA" id="ARBA00022989"/>
    </source>
</evidence>
<organism evidence="10 11">
    <name type="scientific">Thermosipho ferrireducens</name>
    <dbReference type="NCBI Taxonomy" id="2571116"/>
    <lineage>
        <taxon>Bacteria</taxon>
        <taxon>Thermotogati</taxon>
        <taxon>Thermotogota</taxon>
        <taxon>Thermotogae</taxon>
        <taxon>Thermotogales</taxon>
        <taxon>Fervidobacteriaceae</taxon>
        <taxon>Thermosipho</taxon>
    </lineage>
</organism>
<dbReference type="PANTHER" id="PTHR43568">
    <property type="entry name" value="P PROTEIN"/>
    <property type="match status" value="1"/>
</dbReference>
<feature type="transmembrane region" description="Helical" evidence="8">
    <location>
        <begin position="59"/>
        <end position="81"/>
    </location>
</feature>
<evidence type="ECO:0000256" key="7">
    <source>
        <dbReference type="ARBA" id="ARBA00023136"/>
    </source>
</evidence>
<protein>
    <submittedName>
        <fullName evidence="10">Anion permease</fullName>
    </submittedName>
</protein>
<feature type="transmembrane region" description="Helical" evidence="8">
    <location>
        <begin position="6"/>
        <end position="21"/>
    </location>
</feature>
<feature type="transmembrane region" description="Helical" evidence="8">
    <location>
        <begin position="28"/>
        <end position="43"/>
    </location>
</feature>
<comment type="similarity">
    <text evidence="2">Belongs to the CitM (TC 2.A.11) transporter family.</text>
</comment>
<reference evidence="10 11" key="1">
    <citation type="submission" date="2021-03" db="EMBL/GenBank/DDBJ databases">
        <title>Thermosipho ferrireducens sp.nov., an anaerobic thermophilic iron-reducing bacterium isolated from a deep-sea hydrothermal sulfide deposits.</title>
        <authorList>
            <person name="Zeng X."/>
            <person name="Chen Y."/>
            <person name="Shao Z."/>
        </authorList>
    </citation>
    <scope>NUCLEOTIDE SEQUENCE [LARGE SCALE GENOMIC DNA]</scope>
    <source>
        <strain evidence="10 11">JL129W03</strain>
    </source>
</reference>
<keyword evidence="7 8" id="KW-0472">Membrane</keyword>
<evidence type="ECO:0000256" key="8">
    <source>
        <dbReference type="SAM" id="Phobius"/>
    </source>
</evidence>
<evidence type="ECO:0000256" key="5">
    <source>
        <dbReference type="ARBA" id="ARBA00022692"/>
    </source>
</evidence>